<reference evidence="1 2" key="1">
    <citation type="journal article" date="2018" name="Mol. Genet. Genomics">
        <title>The red deer Cervus elaphus genome CerEla1.0: sequencing, annotating, genes, and chromosomes.</title>
        <authorList>
            <person name="Bana N.A."/>
            <person name="Nyiri A."/>
            <person name="Nagy J."/>
            <person name="Frank K."/>
            <person name="Nagy T."/>
            <person name="Steger V."/>
            <person name="Schiller M."/>
            <person name="Lakatos P."/>
            <person name="Sugar L."/>
            <person name="Horn P."/>
            <person name="Barta E."/>
            <person name="Orosz L."/>
        </authorList>
    </citation>
    <scope>NUCLEOTIDE SEQUENCE [LARGE SCALE GENOMIC DNA]</scope>
    <source>
        <strain evidence="1">Hungarian</strain>
    </source>
</reference>
<dbReference type="AlphaFoldDB" id="A0A212DBS3"/>
<dbReference type="OrthoDB" id="9606139at2759"/>
<dbReference type="EMBL" id="MKHE01000004">
    <property type="protein sequence ID" value="OWK15679.1"/>
    <property type="molecule type" value="Genomic_DNA"/>
</dbReference>
<keyword evidence="2" id="KW-1185">Reference proteome</keyword>
<sequence length="60" mass="6958">MVNLGWCLMDSDFTREFSRYVHGAITISLQTSRWAELKVKAQQLVFPSIILSWIVNMLVN</sequence>
<protein>
    <submittedName>
        <fullName evidence="1">Uncharacterized protein</fullName>
    </submittedName>
</protein>
<comment type="caution">
    <text evidence="1">The sequence shown here is derived from an EMBL/GenBank/DDBJ whole genome shotgun (WGS) entry which is preliminary data.</text>
</comment>
<feature type="non-terminal residue" evidence="1">
    <location>
        <position position="60"/>
    </location>
</feature>
<organism evidence="1 2">
    <name type="scientific">Cervus elaphus hippelaphus</name>
    <name type="common">European red deer</name>
    <dbReference type="NCBI Taxonomy" id="46360"/>
    <lineage>
        <taxon>Eukaryota</taxon>
        <taxon>Metazoa</taxon>
        <taxon>Chordata</taxon>
        <taxon>Craniata</taxon>
        <taxon>Vertebrata</taxon>
        <taxon>Euteleostomi</taxon>
        <taxon>Mammalia</taxon>
        <taxon>Eutheria</taxon>
        <taxon>Laurasiatheria</taxon>
        <taxon>Artiodactyla</taxon>
        <taxon>Ruminantia</taxon>
        <taxon>Pecora</taxon>
        <taxon>Cervidae</taxon>
        <taxon>Cervinae</taxon>
        <taxon>Cervus</taxon>
    </lineage>
</organism>
<name>A0A212DBS3_CEREH</name>
<dbReference type="Proteomes" id="UP000242450">
    <property type="component" value="Chromosome 4"/>
</dbReference>
<proteinExistence type="predicted"/>
<evidence type="ECO:0000313" key="1">
    <source>
        <dbReference type="EMBL" id="OWK15679.1"/>
    </source>
</evidence>
<accession>A0A212DBS3</accession>
<gene>
    <name evidence="1" type="ORF">Celaphus_00004815</name>
</gene>
<evidence type="ECO:0000313" key="2">
    <source>
        <dbReference type="Proteomes" id="UP000242450"/>
    </source>
</evidence>